<gene>
    <name evidence="1" type="ORF">WICPIJ_007549</name>
</gene>
<accession>A0A9P8TJZ2</accession>
<sequence>MIKDHRVVDILIKDTSFVRFCNCLDQRSNNTLFEDLICSSGSACVERYRTSTESETKIKEIRCSEIKTVPMTCVKLSLNITSESPNRKLTVFSHFSPSMEISNESNSDNCGNLGKFKASAASTPNLCDNKETKYLCIS</sequence>
<reference evidence="1" key="1">
    <citation type="journal article" date="2021" name="Open Biol.">
        <title>Shared evolutionary footprints suggest mitochondrial oxidative damage underlies multiple complex I losses in fungi.</title>
        <authorList>
            <person name="Schikora-Tamarit M.A."/>
            <person name="Marcet-Houben M."/>
            <person name="Nosek J."/>
            <person name="Gabaldon T."/>
        </authorList>
    </citation>
    <scope>NUCLEOTIDE SEQUENCE</scope>
    <source>
        <strain evidence="1">CBS2887</strain>
    </source>
</reference>
<dbReference type="AlphaFoldDB" id="A0A9P8TJZ2"/>
<reference evidence="1" key="2">
    <citation type="submission" date="2021-01" db="EMBL/GenBank/DDBJ databases">
        <authorList>
            <person name="Schikora-Tamarit M.A."/>
        </authorList>
    </citation>
    <scope>NUCLEOTIDE SEQUENCE</scope>
    <source>
        <strain evidence="1">CBS2887</strain>
    </source>
</reference>
<evidence type="ECO:0000313" key="1">
    <source>
        <dbReference type="EMBL" id="KAH3681470.1"/>
    </source>
</evidence>
<dbReference type="EMBL" id="JAEUBG010004410">
    <property type="protein sequence ID" value="KAH3681470.1"/>
    <property type="molecule type" value="Genomic_DNA"/>
</dbReference>
<organism evidence="1 2">
    <name type="scientific">Wickerhamomyces pijperi</name>
    <name type="common">Yeast</name>
    <name type="synonym">Pichia pijperi</name>
    <dbReference type="NCBI Taxonomy" id="599730"/>
    <lineage>
        <taxon>Eukaryota</taxon>
        <taxon>Fungi</taxon>
        <taxon>Dikarya</taxon>
        <taxon>Ascomycota</taxon>
        <taxon>Saccharomycotina</taxon>
        <taxon>Saccharomycetes</taxon>
        <taxon>Phaffomycetales</taxon>
        <taxon>Wickerhamomycetaceae</taxon>
        <taxon>Wickerhamomyces</taxon>
    </lineage>
</organism>
<name>A0A9P8TJZ2_WICPI</name>
<protein>
    <submittedName>
        <fullName evidence="1">Uncharacterized protein</fullName>
    </submittedName>
</protein>
<comment type="caution">
    <text evidence="1">The sequence shown here is derived from an EMBL/GenBank/DDBJ whole genome shotgun (WGS) entry which is preliminary data.</text>
</comment>
<proteinExistence type="predicted"/>
<keyword evidence="2" id="KW-1185">Reference proteome</keyword>
<dbReference type="Proteomes" id="UP000774326">
    <property type="component" value="Unassembled WGS sequence"/>
</dbReference>
<evidence type="ECO:0000313" key="2">
    <source>
        <dbReference type="Proteomes" id="UP000774326"/>
    </source>
</evidence>